<comment type="similarity">
    <text evidence="1">Belongs to the YggT family.</text>
</comment>
<evidence type="ECO:0000256" key="1">
    <source>
        <dbReference type="ARBA" id="ARBA00010894"/>
    </source>
</evidence>
<gene>
    <name evidence="3" type="ORF">JF922_07165</name>
</gene>
<feature type="transmembrane region" description="Helical" evidence="2">
    <location>
        <begin position="122"/>
        <end position="147"/>
    </location>
</feature>
<keyword evidence="4" id="KW-1185">Reference proteome</keyword>
<feature type="transmembrane region" description="Helical" evidence="2">
    <location>
        <begin position="91"/>
        <end position="110"/>
    </location>
</feature>
<name>A0A934JXW0_9BACT</name>
<evidence type="ECO:0000313" key="3">
    <source>
        <dbReference type="EMBL" id="MBJ7597851.1"/>
    </source>
</evidence>
<organism evidence="3 4">
    <name type="scientific">Candidatus Nephthysia bennettiae</name>
    <dbReference type="NCBI Taxonomy" id="3127016"/>
    <lineage>
        <taxon>Bacteria</taxon>
        <taxon>Bacillati</taxon>
        <taxon>Candidatus Dormiibacterota</taxon>
        <taxon>Candidatus Dormibacteria</taxon>
        <taxon>Candidatus Dormibacterales</taxon>
        <taxon>Candidatus Dormibacteraceae</taxon>
        <taxon>Candidatus Nephthysia</taxon>
    </lineage>
</organism>
<dbReference type="Proteomes" id="UP000612893">
    <property type="component" value="Unassembled WGS sequence"/>
</dbReference>
<dbReference type="EMBL" id="JAEKNR010000082">
    <property type="protein sequence ID" value="MBJ7597851.1"/>
    <property type="molecule type" value="Genomic_DNA"/>
</dbReference>
<protein>
    <submittedName>
        <fullName evidence="3">YggT family protein</fullName>
    </submittedName>
</protein>
<dbReference type="Pfam" id="PF02325">
    <property type="entry name" value="CCB3_YggT"/>
    <property type="match status" value="1"/>
</dbReference>
<proteinExistence type="inferred from homology"/>
<comment type="caution">
    <text evidence="3">The sequence shown here is derived from an EMBL/GenBank/DDBJ whole genome shotgun (WGS) entry which is preliminary data.</text>
</comment>
<feature type="transmembrane region" description="Helical" evidence="2">
    <location>
        <begin position="30"/>
        <end position="55"/>
    </location>
</feature>
<dbReference type="PANTHER" id="PTHR33219">
    <property type="entry name" value="YLMG HOMOLOG PROTEIN 2, CHLOROPLASTIC"/>
    <property type="match status" value="1"/>
</dbReference>
<keyword evidence="2" id="KW-0812">Transmembrane</keyword>
<evidence type="ECO:0000313" key="4">
    <source>
        <dbReference type="Proteomes" id="UP000612893"/>
    </source>
</evidence>
<keyword evidence="2" id="KW-0472">Membrane</keyword>
<accession>A0A934JXW0</accession>
<keyword evidence="2" id="KW-1133">Transmembrane helix</keyword>
<evidence type="ECO:0000256" key="2">
    <source>
        <dbReference type="SAM" id="Phobius"/>
    </source>
</evidence>
<dbReference type="InterPro" id="IPR003425">
    <property type="entry name" value="CCB3/YggT"/>
</dbReference>
<dbReference type="PANTHER" id="PTHR33219:SF14">
    <property type="entry name" value="PROTEIN COFACTOR ASSEMBLY OF COMPLEX C SUBUNIT B CCB3, CHLOROPLASTIC-RELATED"/>
    <property type="match status" value="1"/>
</dbReference>
<dbReference type="AlphaFoldDB" id="A0A934JXW0"/>
<dbReference type="RefSeq" id="WP_338200399.1">
    <property type="nucleotide sequence ID" value="NZ_JAEKNR010000082.1"/>
</dbReference>
<feature type="transmembrane region" description="Helical" evidence="2">
    <location>
        <begin position="182"/>
        <end position="207"/>
    </location>
</feature>
<sequence length="212" mass="22843">MLSSRLAAAVRPFITRSSRRRILEPMVVDTLVRIVTGAIWLETLLILASVILSWLPLIKPWHPVMRILHALVDPVLRPFQRLLPPIAGFDFSPLLAIVVLRAVSGFLTSLTAGGGVSITAALLGVVAQVVLAVTLLLALLVGLRLVLSALKVNRWNPAVRFVDRASDPLVRPFSRLSGSGSLMTPTVVALAGYIGLYILASFAFASLQRLVA</sequence>
<reference evidence="3" key="1">
    <citation type="submission" date="2020-10" db="EMBL/GenBank/DDBJ databases">
        <title>Ca. Dormibacterota MAGs.</title>
        <authorList>
            <person name="Montgomery K."/>
        </authorList>
    </citation>
    <scope>NUCLEOTIDE SEQUENCE [LARGE SCALE GENOMIC DNA]</scope>
    <source>
        <strain evidence="3">SC8812_S17_10</strain>
    </source>
</reference>